<comment type="caution">
    <text evidence="2">The sequence shown here is derived from an EMBL/GenBank/DDBJ whole genome shotgun (WGS) entry which is preliminary data.</text>
</comment>
<dbReference type="AlphaFoldDB" id="A0A0F9W006"/>
<protein>
    <submittedName>
        <fullName evidence="2">Uncharacterized protein</fullName>
    </submittedName>
</protein>
<evidence type="ECO:0000313" key="2">
    <source>
        <dbReference type="EMBL" id="KKN78996.1"/>
    </source>
</evidence>
<organism evidence="2">
    <name type="scientific">marine sediment metagenome</name>
    <dbReference type="NCBI Taxonomy" id="412755"/>
    <lineage>
        <taxon>unclassified sequences</taxon>
        <taxon>metagenomes</taxon>
        <taxon>ecological metagenomes</taxon>
    </lineage>
</organism>
<keyword evidence="1" id="KW-0812">Transmembrane</keyword>
<reference evidence="2" key="1">
    <citation type="journal article" date="2015" name="Nature">
        <title>Complex archaea that bridge the gap between prokaryotes and eukaryotes.</title>
        <authorList>
            <person name="Spang A."/>
            <person name="Saw J.H."/>
            <person name="Jorgensen S.L."/>
            <person name="Zaremba-Niedzwiedzka K."/>
            <person name="Martijn J."/>
            <person name="Lind A.E."/>
            <person name="van Eijk R."/>
            <person name="Schleper C."/>
            <person name="Guy L."/>
            <person name="Ettema T.J."/>
        </authorList>
    </citation>
    <scope>NUCLEOTIDE SEQUENCE</scope>
</reference>
<feature type="transmembrane region" description="Helical" evidence="1">
    <location>
        <begin position="12"/>
        <end position="30"/>
    </location>
</feature>
<keyword evidence="1" id="KW-1133">Transmembrane helix</keyword>
<keyword evidence="1" id="KW-0472">Membrane</keyword>
<name>A0A0F9W006_9ZZZZ</name>
<evidence type="ECO:0000256" key="1">
    <source>
        <dbReference type="SAM" id="Phobius"/>
    </source>
</evidence>
<gene>
    <name evidence="2" type="ORF">LCGC14_0344720</name>
</gene>
<proteinExistence type="predicted"/>
<dbReference type="EMBL" id="LAZR01000254">
    <property type="protein sequence ID" value="KKN78996.1"/>
    <property type="molecule type" value="Genomic_DNA"/>
</dbReference>
<accession>A0A0F9W006</accession>
<sequence>MKLGKFLDHGAEGLIGGVVAAVIFLCYLISCLGCVSTTPCIPEIETITVYVPSLSCPEPEILPTLTYPDWPEVPYGGSQVALKAWYADVVATLRARERILLTRISTLVLLLDSYRTEDDAQ</sequence>